<feature type="region of interest" description="Disordered" evidence="1">
    <location>
        <begin position="104"/>
        <end position="252"/>
    </location>
</feature>
<evidence type="ECO:0000256" key="1">
    <source>
        <dbReference type="SAM" id="MobiDB-lite"/>
    </source>
</evidence>
<dbReference type="Pfam" id="PF15873">
    <property type="entry name" value="DUF4730"/>
    <property type="match status" value="1"/>
</dbReference>
<feature type="compositionally biased region" description="Polar residues" evidence="1">
    <location>
        <begin position="104"/>
        <end position="132"/>
    </location>
</feature>
<gene>
    <name evidence="4" type="ORF">XAT740_LOCUS48190</name>
</gene>
<dbReference type="Proteomes" id="UP000663828">
    <property type="component" value="Unassembled WGS sequence"/>
</dbReference>
<dbReference type="InterPro" id="IPR031742">
    <property type="entry name" value="DUF4730"/>
</dbReference>
<proteinExistence type="predicted"/>
<feature type="compositionally biased region" description="Polar residues" evidence="1">
    <location>
        <begin position="156"/>
        <end position="174"/>
    </location>
</feature>
<feature type="compositionally biased region" description="Basic and acidic residues" evidence="1">
    <location>
        <begin position="357"/>
        <end position="368"/>
    </location>
</feature>
<evidence type="ECO:0000256" key="3">
    <source>
        <dbReference type="SAM" id="SignalP"/>
    </source>
</evidence>
<sequence>MLDLVQSSLLFLLFFLVQGVAAMGAMDVIALILGLAMLIFGICALIGFYARKQIQEVLDERQNNLDSLLAHNQVNTSLGEPFAFESEIDTNTYPVDLPPRLMNESSQPINEPDTNLSNEIDSHTQTNSSWLSRKNPIKIKKELITPPKAKRRQSNVKRNTTSAETPLRQMTLTQLFDPAPSPRNSSPVKREPETPDNDTTTFMPESLIGLAQLSDDEDQPLPSHRSLLKRKATSSPSPTRDISQPVTTDEEENVQNNAILQSPYSGIESEELLYACPMCRNYWLGLPEELRHKQGLTCRHRQRPVARTPEHFWSLGIPSTQTCIERGYGGVLPPDKPIERPRRPRRQHQRQLQEQQQNHRREQDSEEE</sequence>
<feature type="compositionally biased region" description="Polar residues" evidence="1">
    <location>
        <begin position="233"/>
        <end position="247"/>
    </location>
</feature>
<accession>A0A816B3T8</accession>
<evidence type="ECO:0000256" key="2">
    <source>
        <dbReference type="SAM" id="Phobius"/>
    </source>
</evidence>
<protein>
    <submittedName>
        <fullName evidence="4">Uncharacterized protein</fullName>
    </submittedName>
</protein>
<comment type="caution">
    <text evidence="4">The sequence shown here is derived from an EMBL/GenBank/DDBJ whole genome shotgun (WGS) entry which is preliminary data.</text>
</comment>
<organism evidence="4 5">
    <name type="scientific">Adineta ricciae</name>
    <name type="common">Rotifer</name>
    <dbReference type="NCBI Taxonomy" id="249248"/>
    <lineage>
        <taxon>Eukaryota</taxon>
        <taxon>Metazoa</taxon>
        <taxon>Spiralia</taxon>
        <taxon>Gnathifera</taxon>
        <taxon>Rotifera</taxon>
        <taxon>Eurotatoria</taxon>
        <taxon>Bdelloidea</taxon>
        <taxon>Adinetida</taxon>
        <taxon>Adinetidae</taxon>
        <taxon>Adineta</taxon>
    </lineage>
</organism>
<keyword evidence="2" id="KW-0472">Membrane</keyword>
<keyword evidence="2" id="KW-1133">Transmembrane helix</keyword>
<reference evidence="4" key="1">
    <citation type="submission" date="2021-02" db="EMBL/GenBank/DDBJ databases">
        <authorList>
            <person name="Nowell W R."/>
        </authorList>
    </citation>
    <scope>NUCLEOTIDE SEQUENCE</scope>
</reference>
<feature type="region of interest" description="Disordered" evidence="1">
    <location>
        <begin position="327"/>
        <end position="368"/>
    </location>
</feature>
<feature type="chain" id="PRO_5032468086" evidence="3">
    <location>
        <begin position="23"/>
        <end position="368"/>
    </location>
</feature>
<keyword evidence="5" id="KW-1185">Reference proteome</keyword>
<feature type="signal peptide" evidence="3">
    <location>
        <begin position="1"/>
        <end position="22"/>
    </location>
</feature>
<dbReference type="EMBL" id="CAJNOR010006860">
    <property type="protein sequence ID" value="CAF1605177.1"/>
    <property type="molecule type" value="Genomic_DNA"/>
</dbReference>
<evidence type="ECO:0000313" key="4">
    <source>
        <dbReference type="EMBL" id="CAF1605177.1"/>
    </source>
</evidence>
<keyword evidence="2" id="KW-0812">Transmembrane</keyword>
<evidence type="ECO:0000313" key="5">
    <source>
        <dbReference type="Proteomes" id="UP000663828"/>
    </source>
</evidence>
<keyword evidence="3" id="KW-0732">Signal</keyword>
<name>A0A816B3T8_ADIRI</name>
<dbReference type="AlphaFoldDB" id="A0A816B3T8"/>
<feature type="transmembrane region" description="Helical" evidence="2">
    <location>
        <begin position="29"/>
        <end position="50"/>
    </location>
</feature>